<dbReference type="CDD" id="cd06170">
    <property type="entry name" value="LuxR_C_like"/>
    <property type="match status" value="1"/>
</dbReference>
<dbReference type="GO" id="GO:0006355">
    <property type="term" value="P:regulation of DNA-templated transcription"/>
    <property type="evidence" value="ECO:0007669"/>
    <property type="project" value="InterPro"/>
</dbReference>
<dbReference type="GO" id="GO:0003677">
    <property type="term" value="F:DNA binding"/>
    <property type="evidence" value="ECO:0007669"/>
    <property type="project" value="InterPro"/>
</dbReference>
<dbReference type="PROSITE" id="PS50043">
    <property type="entry name" value="HTH_LUXR_2"/>
    <property type="match status" value="1"/>
</dbReference>
<feature type="transmembrane region" description="Helical" evidence="1">
    <location>
        <begin position="61"/>
        <end position="78"/>
    </location>
</feature>
<feature type="domain" description="HTH luxR-type" evidence="2">
    <location>
        <begin position="1"/>
        <end position="61"/>
    </location>
</feature>
<dbReference type="InterPro" id="IPR000792">
    <property type="entry name" value="Tscrpt_reg_LuxR_C"/>
</dbReference>
<gene>
    <name evidence="3" type="ORF">G8770_03695</name>
</gene>
<dbReference type="Proteomes" id="UP000787472">
    <property type="component" value="Unassembled WGS sequence"/>
</dbReference>
<protein>
    <submittedName>
        <fullName evidence="3">Helix-turn-helix transcriptional regulator</fullName>
    </submittedName>
</protein>
<evidence type="ECO:0000313" key="4">
    <source>
        <dbReference type="Proteomes" id="UP000787472"/>
    </source>
</evidence>
<dbReference type="InterPro" id="IPR036388">
    <property type="entry name" value="WH-like_DNA-bd_sf"/>
</dbReference>
<accession>A0A9E5JQJ4</accession>
<evidence type="ECO:0000259" key="2">
    <source>
        <dbReference type="PROSITE" id="PS50043"/>
    </source>
</evidence>
<dbReference type="SUPFAM" id="SSF46894">
    <property type="entry name" value="C-terminal effector domain of the bipartite response regulators"/>
    <property type="match status" value="1"/>
</dbReference>
<dbReference type="RefSeq" id="WP_167181880.1">
    <property type="nucleotide sequence ID" value="NZ_JAAONZ010000002.1"/>
</dbReference>
<proteinExistence type="predicted"/>
<reference evidence="3" key="1">
    <citation type="submission" date="2020-03" db="EMBL/GenBank/DDBJ databases">
        <authorList>
            <person name="Guo F."/>
        </authorList>
    </citation>
    <scope>NUCLEOTIDE SEQUENCE</scope>
    <source>
        <strain evidence="3">JCM 30134</strain>
    </source>
</reference>
<name>A0A9E5JQJ4_9GAMM</name>
<evidence type="ECO:0000313" key="3">
    <source>
        <dbReference type="EMBL" id="NHO64649.1"/>
    </source>
</evidence>
<keyword evidence="1" id="KW-1133">Transmembrane helix</keyword>
<dbReference type="SMART" id="SM00421">
    <property type="entry name" value="HTH_LUXR"/>
    <property type="match status" value="1"/>
</dbReference>
<dbReference type="InterPro" id="IPR016032">
    <property type="entry name" value="Sig_transdc_resp-reg_C-effctor"/>
</dbReference>
<keyword evidence="1" id="KW-0472">Membrane</keyword>
<sequence length="106" mass="11792">MKLAPRQKEALELTSKGLMQREIAEIMQCSIDNVRNLMSACYFKLHARNAAEAVAKAMQQGLIHFVILVAVLMGAGMGDQHAMRQRSRINQTARIVRLNRELGGTA</sequence>
<dbReference type="Pfam" id="PF00196">
    <property type="entry name" value="GerE"/>
    <property type="match status" value="1"/>
</dbReference>
<keyword evidence="4" id="KW-1185">Reference proteome</keyword>
<dbReference type="Gene3D" id="1.10.10.10">
    <property type="entry name" value="Winged helix-like DNA-binding domain superfamily/Winged helix DNA-binding domain"/>
    <property type="match status" value="1"/>
</dbReference>
<organism evidence="3 4">
    <name type="scientific">Pseudomaricurvus hydrocarbonicus</name>
    <dbReference type="NCBI Taxonomy" id="1470433"/>
    <lineage>
        <taxon>Bacteria</taxon>
        <taxon>Pseudomonadati</taxon>
        <taxon>Pseudomonadota</taxon>
        <taxon>Gammaproteobacteria</taxon>
        <taxon>Cellvibrionales</taxon>
        <taxon>Cellvibrionaceae</taxon>
        <taxon>Pseudomaricurvus</taxon>
    </lineage>
</organism>
<evidence type="ECO:0000256" key="1">
    <source>
        <dbReference type="SAM" id="Phobius"/>
    </source>
</evidence>
<dbReference type="AlphaFoldDB" id="A0A9E5JQJ4"/>
<dbReference type="EMBL" id="JAAONZ010000002">
    <property type="protein sequence ID" value="NHO64649.1"/>
    <property type="molecule type" value="Genomic_DNA"/>
</dbReference>
<keyword evidence="1" id="KW-0812">Transmembrane</keyword>
<comment type="caution">
    <text evidence="3">The sequence shown here is derived from an EMBL/GenBank/DDBJ whole genome shotgun (WGS) entry which is preliminary data.</text>
</comment>